<feature type="domain" description="F-box" evidence="8">
    <location>
        <begin position="476"/>
        <end position="530"/>
    </location>
</feature>
<evidence type="ECO:0000256" key="4">
    <source>
        <dbReference type="ARBA" id="ARBA00022833"/>
    </source>
</evidence>
<keyword evidence="3" id="KW-0833">Ubl conjugation pathway</keyword>
<evidence type="ECO:0000256" key="5">
    <source>
        <dbReference type="PROSITE-ProRule" id="PRU00207"/>
    </source>
</evidence>
<dbReference type="InterPro" id="IPR001293">
    <property type="entry name" value="Znf_TRAF"/>
</dbReference>
<dbReference type="InterPro" id="IPR031890">
    <property type="entry name" value="Fbxo30/Fbxo40"/>
</dbReference>
<feature type="zinc finger region" description="TRAF-type" evidence="5">
    <location>
        <begin position="80"/>
        <end position="123"/>
    </location>
</feature>
<evidence type="ECO:0000313" key="10">
    <source>
        <dbReference type="Proteomes" id="UP000186922"/>
    </source>
</evidence>
<dbReference type="PROSITE" id="PS50181">
    <property type="entry name" value="FBOX"/>
    <property type="match status" value="1"/>
</dbReference>
<dbReference type="InterPro" id="IPR001810">
    <property type="entry name" value="F-box_dom"/>
</dbReference>
<dbReference type="SUPFAM" id="SSF81383">
    <property type="entry name" value="F-box domain"/>
    <property type="match status" value="1"/>
</dbReference>
<dbReference type="AlphaFoldDB" id="A0A1D1UNN5"/>
<evidence type="ECO:0000256" key="6">
    <source>
        <dbReference type="SAM" id="MobiDB-lite"/>
    </source>
</evidence>
<gene>
    <name evidence="9" type="primary">RvY_01505-1</name>
    <name evidence="9" type="synonym">RvY_01505.1</name>
    <name evidence="9" type="ORF">RvY_01505</name>
</gene>
<dbReference type="GO" id="GO:0061630">
    <property type="term" value="F:ubiquitin protein ligase activity"/>
    <property type="evidence" value="ECO:0007669"/>
    <property type="project" value="InterPro"/>
</dbReference>
<dbReference type="PANTHER" id="PTHR15933">
    <property type="entry name" value="PROTEIN CBG16327"/>
    <property type="match status" value="1"/>
</dbReference>
<evidence type="ECO:0000256" key="1">
    <source>
        <dbReference type="ARBA" id="ARBA00022723"/>
    </source>
</evidence>
<dbReference type="Pfam" id="PF15965">
    <property type="entry name" value="zf-TRAF_2"/>
    <property type="match status" value="1"/>
</dbReference>
<dbReference type="STRING" id="947166.A0A1D1UNN5"/>
<dbReference type="GO" id="GO:0008270">
    <property type="term" value="F:zinc ion binding"/>
    <property type="evidence" value="ECO:0007669"/>
    <property type="project" value="UniProtKB-KW"/>
</dbReference>
<keyword evidence="4 5" id="KW-0862">Zinc</keyword>
<dbReference type="InterPro" id="IPR036047">
    <property type="entry name" value="F-box-like_dom_sf"/>
</dbReference>
<keyword evidence="2 5" id="KW-0863">Zinc-finger</keyword>
<evidence type="ECO:0000256" key="2">
    <source>
        <dbReference type="ARBA" id="ARBA00022771"/>
    </source>
</evidence>
<dbReference type="OrthoDB" id="5918172at2759"/>
<proteinExistence type="predicted"/>
<dbReference type="PANTHER" id="PTHR15933:SF20">
    <property type="entry name" value="F-BOX DOMAIN-CONTAINING PROTEIN"/>
    <property type="match status" value="1"/>
</dbReference>
<evidence type="ECO:0000259" key="7">
    <source>
        <dbReference type="PROSITE" id="PS50145"/>
    </source>
</evidence>
<name>A0A1D1UNN5_RAMVA</name>
<dbReference type="InterPro" id="IPR043013">
    <property type="entry name" value="Znf_TRAF_N"/>
</dbReference>
<evidence type="ECO:0008006" key="11">
    <source>
        <dbReference type="Google" id="ProtNLM"/>
    </source>
</evidence>
<evidence type="ECO:0000256" key="3">
    <source>
        <dbReference type="ARBA" id="ARBA00022786"/>
    </source>
</evidence>
<reference evidence="9 10" key="1">
    <citation type="journal article" date="2016" name="Nat. Commun.">
        <title>Extremotolerant tardigrade genome and improved radiotolerance of human cultured cells by tardigrade-unique protein.</title>
        <authorList>
            <person name="Hashimoto T."/>
            <person name="Horikawa D.D."/>
            <person name="Saito Y."/>
            <person name="Kuwahara H."/>
            <person name="Kozuka-Hata H."/>
            <person name="Shin-I T."/>
            <person name="Minakuchi Y."/>
            <person name="Ohishi K."/>
            <person name="Motoyama A."/>
            <person name="Aizu T."/>
            <person name="Enomoto A."/>
            <person name="Kondo K."/>
            <person name="Tanaka S."/>
            <person name="Hara Y."/>
            <person name="Koshikawa S."/>
            <person name="Sagara H."/>
            <person name="Miura T."/>
            <person name="Yokobori S."/>
            <person name="Miyagawa K."/>
            <person name="Suzuki Y."/>
            <person name="Kubo T."/>
            <person name="Oyama M."/>
            <person name="Kohara Y."/>
            <person name="Fujiyama A."/>
            <person name="Arakawa K."/>
            <person name="Katayama T."/>
            <person name="Toyoda A."/>
            <person name="Kunieda T."/>
        </authorList>
    </citation>
    <scope>NUCLEOTIDE SEQUENCE [LARGE SCALE GENOMIC DNA]</scope>
    <source>
        <strain evidence="9 10">YOKOZUNA-1</strain>
    </source>
</reference>
<dbReference type="Proteomes" id="UP000186922">
    <property type="component" value="Unassembled WGS sequence"/>
</dbReference>
<feature type="region of interest" description="Disordered" evidence="6">
    <location>
        <begin position="209"/>
        <end position="254"/>
    </location>
</feature>
<dbReference type="EMBL" id="BDGG01000001">
    <property type="protein sequence ID" value="GAU88887.1"/>
    <property type="molecule type" value="Genomic_DNA"/>
</dbReference>
<evidence type="ECO:0000313" key="9">
    <source>
        <dbReference type="EMBL" id="GAU88887.1"/>
    </source>
</evidence>
<keyword evidence="10" id="KW-1185">Reference proteome</keyword>
<evidence type="ECO:0000259" key="8">
    <source>
        <dbReference type="PROSITE" id="PS50181"/>
    </source>
</evidence>
<dbReference type="PROSITE" id="PS50145">
    <property type="entry name" value="ZF_TRAF"/>
    <property type="match status" value="1"/>
</dbReference>
<sequence length="633" mass="71391">MPNFFEMVAEMERQAERRPIDEMEEGPTGRGAHDPLPGHHEHCLACFTSSCQGSKTKYACSMIECIKCKISLHACKLQEHWEEICPDHSVPCLNAGNGCSLLLRRRLLGVHLERCPASVVFCSVEWNRWPLHYVDKHSPIPFFLPNPQGYPEQLDIALALRDQTMLNAAYEAPKRFRRLRNELTERFPAVPLPTLRQVPAALLKEREQLASVPSNGSHLSRDVSVDSDSQSNAASEEDISWSDSPWQKRRNPPGLSRSLCSKLYQASRQTTESLKAALQMITEGHDGMGDFDSLRDEESLGDNLMDDQEDNLADSMQSALGNFATDFPPSRNSDNEMSEIDFEKHEYEQMVTGDLNNRALPPPPPPPLHAPISLGVNVVVETITRYQTKPKSMLTFVCGQSFRRSEYGSHYKNVHSEIQGGLTWMEQRCPLAQYGCPFSLRRINPATPGASIMHSSDLQSFAVRQTQKGLPNYSGEDLLSRLPDELLYRIGTKLDGFALNNLARTSRRLRGAALNLLEEKGMVLQEWSKVGRGKWRIEFQRWMYSTAFDEVEAWKMAGGTTGEHLRQCPFFRSVRHEKPVELPIPSVKNVSEELLARMYRGAAVPFSEKVELVELAAGFPHHANAEMSNAEQE</sequence>
<keyword evidence="1 5" id="KW-0479">Metal-binding</keyword>
<feature type="domain" description="TRAF-type" evidence="7">
    <location>
        <begin position="80"/>
        <end position="123"/>
    </location>
</feature>
<comment type="caution">
    <text evidence="9">The sequence shown here is derived from an EMBL/GenBank/DDBJ whole genome shotgun (WGS) entry which is preliminary data.</text>
</comment>
<dbReference type="Pfam" id="PF15966">
    <property type="entry name" value="F-box_4"/>
    <property type="match status" value="1"/>
</dbReference>
<protein>
    <recommendedName>
        <fullName evidence="11">F-box domain-containing protein</fullName>
    </recommendedName>
</protein>
<dbReference type="Gene3D" id="3.30.40.150">
    <property type="entry name" value="TRAF-like zinc-finger, N-terminal subdomain"/>
    <property type="match status" value="1"/>
</dbReference>
<organism evidence="9 10">
    <name type="scientific">Ramazzottius varieornatus</name>
    <name type="common">Water bear</name>
    <name type="synonym">Tardigrade</name>
    <dbReference type="NCBI Taxonomy" id="947166"/>
    <lineage>
        <taxon>Eukaryota</taxon>
        <taxon>Metazoa</taxon>
        <taxon>Ecdysozoa</taxon>
        <taxon>Tardigrada</taxon>
        <taxon>Eutardigrada</taxon>
        <taxon>Parachela</taxon>
        <taxon>Hypsibioidea</taxon>
        <taxon>Ramazzottiidae</taxon>
        <taxon>Ramazzottius</taxon>
    </lineage>
</organism>
<accession>A0A1D1UNN5</accession>